<feature type="region of interest" description="Disordered" evidence="1">
    <location>
        <begin position="66"/>
        <end position="92"/>
    </location>
</feature>
<evidence type="ECO:0000313" key="3">
    <source>
        <dbReference type="Proteomes" id="UP000006034"/>
    </source>
</evidence>
<accession>E5Y5Y7</accession>
<organism evidence="2 3">
    <name type="scientific">Bilophila wadsworthia (strain 3_1_6)</name>
    <dbReference type="NCBI Taxonomy" id="563192"/>
    <lineage>
        <taxon>Bacteria</taxon>
        <taxon>Pseudomonadati</taxon>
        <taxon>Thermodesulfobacteriota</taxon>
        <taxon>Desulfovibrionia</taxon>
        <taxon>Desulfovibrionales</taxon>
        <taxon>Desulfovibrionaceae</taxon>
        <taxon>Bilophila</taxon>
    </lineage>
</organism>
<gene>
    <name evidence="2" type="ORF">HMPREF0179_01600</name>
</gene>
<dbReference type="AlphaFoldDB" id="E5Y5Y7"/>
<evidence type="ECO:0000313" key="2">
    <source>
        <dbReference type="EMBL" id="EFV44534.2"/>
    </source>
</evidence>
<proteinExistence type="predicted"/>
<dbReference type="Proteomes" id="UP000006034">
    <property type="component" value="Unassembled WGS sequence"/>
</dbReference>
<comment type="caution">
    <text evidence="2">The sequence shown here is derived from an EMBL/GenBank/DDBJ whole genome shotgun (WGS) entry which is preliminary data.</text>
</comment>
<name>E5Y5Y7_BILW3</name>
<sequence>MTRPRAVRCREWMQEHDITFPALARQLGMKSDAGPRMLITRETIPVRRYNQLRILGFPEDLLPIPLDLPRGRRPKEPRFPGLEENHQEASHA</sequence>
<evidence type="ECO:0000256" key="1">
    <source>
        <dbReference type="SAM" id="MobiDB-lite"/>
    </source>
</evidence>
<dbReference type="STRING" id="563192.HMPREF0179_01600"/>
<reference evidence="2 3" key="2">
    <citation type="submission" date="2013-04" db="EMBL/GenBank/DDBJ databases">
        <title>The Genome Sequence of Bilophila wadsworthia 3_1_6.</title>
        <authorList>
            <consortium name="The Broad Institute Genomics Platform"/>
            <person name="Earl A."/>
            <person name="Ward D."/>
            <person name="Feldgarden M."/>
            <person name="Gevers D."/>
            <person name="Sibley C."/>
            <person name="Strauss J."/>
            <person name="Allen-Vercoe E."/>
            <person name="Walker B."/>
            <person name="Young S."/>
            <person name="Zeng Q."/>
            <person name="Gargeya S."/>
            <person name="Fitzgerald M."/>
            <person name="Haas B."/>
            <person name="Abouelleil A."/>
            <person name="Allen A.W."/>
            <person name="Alvarado L."/>
            <person name="Arachchi H.M."/>
            <person name="Berlin A.M."/>
            <person name="Chapman S.B."/>
            <person name="Gainer-Dewar J."/>
            <person name="Goldberg J."/>
            <person name="Griggs A."/>
            <person name="Gujja S."/>
            <person name="Hansen M."/>
            <person name="Howarth C."/>
            <person name="Imamovic A."/>
            <person name="Ireland A."/>
            <person name="Larimer J."/>
            <person name="McCowan C."/>
            <person name="Murphy C."/>
            <person name="Pearson M."/>
            <person name="Poon T.W."/>
            <person name="Priest M."/>
            <person name="Roberts A."/>
            <person name="Saif S."/>
            <person name="Shea T."/>
            <person name="Sisk P."/>
            <person name="Sykes S."/>
            <person name="Wortman J."/>
            <person name="Nusbaum C."/>
            <person name="Birren B."/>
        </authorList>
    </citation>
    <scope>NUCLEOTIDE SEQUENCE [LARGE SCALE GENOMIC DNA]</scope>
    <source>
        <strain evidence="2 3">3_1_6</strain>
    </source>
</reference>
<reference evidence="2 3" key="1">
    <citation type="submission" date="2010-10" db="EMBL/GenBank/DDBJ databases">
        <authorList>
            <consortium name="The Broad Institute Genome Sequencing Platform"/>
            <person name="Ward D."/>
            <person name="Earl A."/>
            <person name="Feldgarden M."/>
            <person name="Young S.K."/>
            <person name="Gargeya S."/>
            <person name="Zeng Q."/>
            <person name="Alvarado L."/>
            <person name="Berlin A."/>
            <person name="Bochicchio J."/>
            <person name="Chapman S.B."/>
            <person name="Chen Z."/>
            <person name="Freedman E."/>
            <person name="Gellesch M."/>
            <person name="Goldberg J."/>
            <person name="Griggs A."/>
            <person name="Gujja S."/>
            <person name="Heilman E."/>
            <person name="Heiman D."/>
            <person name="Howarth C."/>
            <person name="Mehta T."/>
            <person name="Neiman D."/>
            <person name="Pearson M."/>
            <person name="Roberts A."/>
            <person name="Saif S."/>
            <person name="Shea T."/>
            <person name="Shenoy N."/>
            <person name="Sisk P."/>
            <person name="Stolte C."/>
            <person name="Sykes S."/>
            <person name="White J."/>
            <person name="Yandava C."/>
            <person name="Allen-Vercoe E."/>
            <person name="Sibley C."/>
            <person name="Ambrose C.E."/>
            <person name="Strauss J."/>
            <person name="Daigneault M."/>
            <person name="Haas B."/>
            <person name="Nusbaum C."/>
            <person name="Birren B."/>
        </authorList>
    </citation>
    <scope>NUCLEOTIDE SEQUENCE [LARGE SCALE GENOMIC DNA]</scope>
    <source>
        <strain evidence="2 3">3_1_6</strain>
    </source>
</reference>
<protein>
    <submittedName>
        <fullName evidence="2">Uncharacterized protein</fullName>
    </submittedName>
</protein>
<feature type="compositionally biased region" description="Basic and acidic residues" evidence="1">
    <location>
        <begin position="74"/>
        <end position="92"/>
    </location>
</feature>
<dbReference type="HOGENOM" id="CLU_2407394_0_0_7"/>
<dbReference type="EMBL" id="ADCP02000003">
    <property type="protein sequence ID" value="EFV44534.2"/>
    <property type="molecule type" value="Genomic_DNA"/>
</dbReference>
<keyword evidence="3" id="KW-1185">Reference proteome</keyword>